<evidence type="ECO:0000256" key="3">
    <source>
        <dbReference type="ARBA" id="ARBA00023082"/>
    </source>
</evidence>
<comment type="caution">
    <text evidence="8">The sequence shown here is derived from an EMBL/GenBank/DDBJ whole genome shotgun (WGS) entry which is preliminary data.</text>
</comment>
<dbReference type="PANTHER" id="PTHR43133:SF46">
    <property type="entry name" value="RNA POLYMERASE SIGMA-70 FACTOR ECF SUBFAMILY"/>
    <property type="match status" value="1"/>
</dbReference>
<evidence type="ECO:0000313" key="8">
    <source>
        <dbReference type="EMBL" id="PUZ28561.1"/>
    </source>
</evidence>
<feature type="domain" description="RNA polymerase sigma factor 70 region 4 type 2" evidence="7">
    <location>
        <begin position="118"/>
        <end position="167"/>
    </location>
</feature>
<proteinExistence type="inferred from homology"/>
<dbReference type="Pfam" id="PF04542">
    <property type="entry name" value="Sigma70_r2"/>
    <property type="match status" value="1"/>
</dbReference>
<feature type="domain" description="RNA polymerase sigma-70 region 2" evidence="6">
    <location>
        <begin position="21"/>
        <end position="86"/>
    </location>
</feature>
<keyword evidence="3" id="KW-0731">Sigma factor</keyword>
<dbReference type="InterPro" id="IPR036388">
    <property type="entry name" value="WH-like_DNA-bd_sf"/>
</dbReference>
<comment type="similarity">
    <text evidence="1">Belongs to the sigma-70 factor family. ECF subfamily.</text>
</comment>
<dbReference type="InterPro" id="IPR039425">
    <property type="entry name" value="RNA_pol_sigma-70-like"/>
</dbReference>
<keyword evidence="4" id="KW-0804">Transcription</keyword>
<evidence type="ECO:0000256" key="4">
    <source>
        <dbReference type="ARBA" id="ARBA00023163"/>
    </source>
</evidence>
<dbReference type="InterPro" id="IPR014284">
    <property type="entry name" value="RNA_pol_sigma-70_dom"/>
</dbReference>
<dbReference type="PANTHER" id="PTHR43133">
    <property type="entry name" value="RNA POLYMERASE ECF-TYPE SIGMA FACTO"/>
    <property type="match status" value="1"/>
</dbReference>
<dbReference type="Gene3D" id="1.10.1740.10">
    <property type="match status" value="1"/>
</dbReference>
<name>A0A2T7BLR0_9BACT</name>
<dbReference type="SUPFAM" id="SSF88946">
    <property type="entry name" value="Sigma2 domain of RNA polymerase sigma factors"/>
    <property type="match status" value="1"/>
</dbReference>
<dbReference type="GO" id="GO:0016987">
    <property type="term" value="F:sigma factor activity"/>
    <property type="evidence" value="ECO:0007669"/>
    <property type="project" value="UniProtKB-KW"/>
</dbReference>
<protein>
    <recommendedName>
        <fullName evidence="10">RNA polymerase sigma-70 factor</fullName>
    </recommendedName>
</protein>
<evidence type="ECO:0000259" key="7">
    <source>
        <dbReference type="Pfam" id="PF08281"/>
    </source>
</evidence>
<dbReference type="Gene3D" id="1.10.10.10">
    <property type="entry name" value="Winged helix-like DNA-binding domain superfamily/Winged helix DNA-binding domain"/>
    <property type="match status" value="1"/>
</dbReference>
<dbReference type="OrthoDB" id="672122at2"/>
<keyword evidence="5" id="KW-0472">Membrane</keyword>
<dbReference type="Proteomes" id="UP000244450">
    <property type="component" value="Unassembled WGS sequence"/>
</dbReference>
<dbReference type="CDD" id="cd06171">
    <property type="entry name" value="Sigma70_r4"/>
    <property type="match status" value="1"/>
</dbReference>
<dbReference type="InterPro" id="IPR007627">
    <property type="entry name" value="RNA_pol_sigma70_r2"/>
</dbReference>
<keyword evidence="2" id="KW-0805">Transcription regulation</keyword>
<dbReference type="InterPro" id="IPR013249">
    <property type="entry name" value="RNA_pol_sigma70_r4_t2"/>
</dbReference>
<keyword evidence="9" id="KW-1185">Reference proteome</keyword>
<organism evidence="8 9">
    <name type="scientific">Chitinophaga parva</name>
    <dbReference type="NCBI Taxonomy" id="2169414"/>
    <lineage>
        <taxon>Bacteria</taxon>
        <taxon>Pseudomonadati</taxon>
        <taxon>Bacteroidota</taxon>
        <taxon>Chitinophagia</taxon>
        <taxon>Chitinophagales</taxon>
        <taxon>Chitinophagaceae</taxon>
        <taxon>Chitinophaga</taxon>
    </lineage>
</organism>
<evidence type="ECO:0000256" key="1">
    <source>
        <dbReference type="ARBA" id="ARBA00010641"/>
    </source>
</evidence>
<sequence>MNLNYLPVKDGVVKEAAFKELYISFYPRIYAAAFSLLRHHQAAEDVTQQVFLRLWEGWSTIEAANLEGYLITMAKNTILNQFRSNTVQSKYRRYLKEQLELPAGNVEDLLIERQQLSLLQDTVRHLPPRQQQAWRLAREQGLTYREIARQMGISKDSVKELMQKASAAIKALLGSITLWITIIIFLLGPPPQRHQLRVNNQEAVARSYD</sequence>
<dbReference type="SUPFAM" id="SSF88659">
    <property type="entry name" value="Sigma3 and sigma4 domains of RNA polymerase sigma factors"/>
    <property type="match status" value="1"/>
</dbReference>
<dbReference type="GO" id="GO:0006352">
    <property type="term" value="P:DNA-templated transcription initiation"/>
    <property type="evidence" value="ECO:0007669"/>
    <property type="project" value="InterPro"/>
</dbReference>
<gene>
    <name evidence="8" type="ORF">DCC81_03510</name>
</gene>
<evidence type="ECO:0000256" key="5">
    <source>
        <dbReference type="SAM" id="Phobius"/>
    </source>
</evidence>
<evidence type="ECO:0000313" key="9">
    <source>
        <dbReference type="Proteomes" id="UP000244450"/>
    </source>
</evidence>
<dbReference type="AlphaFoldDB" id="A0A2T7BLR0"/>
<evidence type="ECO:0000259" key="6">
    <source>
        <dbReference type="Pfam" id="PF04542"/>
    </source>
</evidence>
<evidence type="ECO:0008006" key="10">
    <source>
        <dbReference type="Google" id="ProtNLM"/>
    </source>
</evidence>
<accession>A0A2T7BLR0</accession>
<feature type="transmembrane region" description="Helical" evidence="5">
    <location>
        <begin position="167"/>
        <end position="187"/>
    </location>
</feature>
<reference evidence="8 9" key="1">
    <citation type="submission" date="2018-04" db="EMBL/GenBank/DDBJ databases">
        <title>Chitinophaga fuyangensis sp. nov., isolated from soil in a chemical factory.</title>
        <authorList>
            <person name="Chen K."/>
        </authorList>
    </citation>
    <scope>NUCLEOTIDE SEQUENCE [LARGE SCALE GENOMIC DNA]</scope>
    <source>
        <strain evidence="8 9">LY-1</strain>
    </source>
</reference>
<dbReference type="InterPro" id="IPR013325">
    <property type="entry name" value="RNA_pol_sigma_r2"/>
</dbReference>
<keyword evidence="5" id="KW-0812">Transmembrane</keyword>
<evidence type="ECO:0000256" key="2">
    <source>
        <dbReference type="ARBA" id="ARBA00023015"/>
    </source>
</evidence>
<dbReference type="InterPro" id="IPR013324">
    <property type="entry name" value="RNA_pol_sigma_r3/r4-like"/>
</dbReference>
<dbReference type="EMBL" id="QCYK01000001">
    <property type="protein sequence ID" value="PUZ28561.1"/>
    <property type="molecule type" value="Genomic_DNA"/>
</dbReference>
<keyword evidence="5" id="KW-1133">Transmembrane helix</keyword>
<dbReference type="Pfam" id="PF08281">
    <property type="entry name" value="Sigma70_r4_2"/>
    <property type="match status" value="1"/>
</dbReference>
<dbReference type="NCBIfam" id="TIGR02937">
    <property type="entry name" value="sigma70-ECF"/>
    <property type="match status" value="1"/>
</dbReference>
<dbReference type="GO" id="GO:0003677">
    <property type="term" value="F:DNA binding"/>
    <property type="evidence" value="ECO:0007669"/>
    <property type="project" value="InterPro"/>
</dbReference>